<dbReference type="HOGENOM" id="CLU_1636581_0_0_1"/>
<dbReference type="Proteomes" id="UP000007322">
    <property type="component" value="Chromosome 2"/>
</dbReference>
<dbReference type="VEuPathDB" id="FungiDB:MYCTH_2300650"/>
<protein>
    <submittedName>
        <fullName evidence="1">Uncharacterized protein</fullName>
    </submittedName>
</protein>
<gene>
    <name evidence="1" type="ORF">MYCTH_2300650</name>
</gene>
<dbReference type="KEGG" id="mtm:MYCTH_2300650"/>
<dbReference type="GeneID" id="11512034"/>
<evidence type="ECO:0000313" key="1">
    <source>
        <dbReference type="EMBL" id="AEO56110.1"/>
    </source>
</evidence>
<dbReference type="InParanoid" id="G2Q7V3"/>
<dbReference type="AlphaFoldDB" id="G2Q7V3"/>
<dbReference type="OrthoDB" id="4590042at2759"/>
<sequence length="162" mass="18339">MVADLEKRVRHGKIEDQMKAYLSAMDACGDNEYGTDDLTGKLGCLVSDVLRNKDFSVPILERVVAECEKVVASLDETLSLFVAVKQDLLETGSTSLKRLNRLWENKWLAQTHSDLLDVNTQEDVDSLRQALTRITLCYYGPLGHAQELMRNLKLEIHEASWD</sequence>
<organism evidence="1 2">
    <name type="scientific">Thermothelomyces thermophilus (strain ATCC 42464 / BCRC 31852 / DSM 1799)</name>
    <name type="common">Sporotrichum thermophile</name>
    <dbReference type="NCBI Taxonomy" id="573729"/>
    <lineage>
        <taxon>Eukaryota</taxon>
        <taxon>Fungi</taxon>
        <taxon>Dikarya</taxon>
        <taxon>Ascomycota</taxon>
        <taxon>Pezizomycotina</taxon>
        <taxon>Sordariomycetes</taxon>
        <taxon>Sordariomycetidae</taxon>
        <taxon>Sordariales</taxon>
        <taxon>Chaetomiaceae</taxon>
        <taxon>Thermothelomyces</taxon>
    </lineage>
</organism>
<keyword evidence="2" id="KW-1185">Reference proteome</keyword>
<name>G2Q7V3_THET4</name>
<reference evidence="1 2" key="1">
    <citation type="journal article" date="2011" name="Nat. Biotechnol.">
        <title>Comparative genomic analysis of the thermophilic biomass-degrading fungi Myceliophthora thermophila and Thielavia terrestris.</title>
        <authorList>
            <person name="Berka R.M."/>
            <person name="Grigoriev I.V."/>
            <person name="Otillar R."/>
            <person name="Salamov A."/>
            <person name="Grimwood J."/>
            <person name="Reid I."/>
            <person name="Ishmael N."/>
            <person name="John T."/>
            <person name="Darmond C."/>
            <person name="Moisan M.-C."/>
            <person name="Henrissat B."/>
            <person name="Coutinho P.M."/>
            <person name="Lombard V."/>
            <person name="Natvig D.O."/>
            <person name="Lindquist E."/>
            <person name="Schmutz J."/>
            <person name="Lucas S."/>
            <person name="Harris P."/>
            <person name="Powlowski J."/>
            <person name="Bellemare A."/>
            <person name="Taylor D."/>
            <person name="Butler G."/>
            <person name="de Vries R.P."/>
            <person name="Allijn I.E."/>
            <person name="van den Brink J."/>
            <person name="Ushinsky S."/>
            <person name="Storms R."/>
            <person name="Powell A.J."/>
            <person name="Paulsen I.T."/>
            <person name="Elbourne L.D.H."/>
            <person name="Baker S.E."/>
            <person name="Magnuson J."/>
            <person name="LaBoissiere S."/>
            <person name="Clutterbuck A.J."/>
            <person name="Martinez D."/>
            <person name="Wogulis M."/>
            <person name="de Leon A.L."/>
            <person name="Rey M.W."/>
            <person name="Tsang A."/>
        </authorList>
    </citation>
    <scope>NUCLEOTIDE SEQUENCE [LARGE SCALE GENOMIC DNA]</scope>
    <source>
        <strain evidence="2">ATCC 42464 / BCRC 31852 / DSM 1799</strain>
    </source>
</reference>
<dbReference type="RefSeq" id="XP_003661355.1">
    <property type="nucleotide sequence ID" value="XM_003661307.1"/>
</dbReference>
<accession>G2Q7V3</accession>
<evidence type="ECO:0000313" key="2">
    <source>
        <dbReference type="Proteomes" id="UP000007322"/>
    </source>
</evidence>
<dbReference type="EMBL" id="CP003003">
    <property type="protein sequence ID" value="AEO56110.1"/>
    <property type="molecule type" value="Genomic_DNA"/>
</dbReference>
<proteinExistence type="predicted"/>
<dbReference type="eggNOG" id="ENOG502RKIB">
    <property type="taxonomic scope" value="Eukaryota"/>
</dbReference>